<gene>
    <name evidence="1" type="ORF">PNIG_a2489</name>
</gene>
<dbReference type="Proteomes" id="UP000198329">
    <property type="component" value="Chromosome I"/>
</dbReference>
<evidence type="ECO:0000313" key="2">
    <source>
        <dbReference type="Proteomes" id="UP000198329"/>
    </source>
</evidence>
<keyword evidence="2" id="KW-1185">Reference proteome</keyword>
<name>A0AAC9XY59_9GAMM</name>
<organism evidence="1 2">
    <name type="scientific">Pseudoalteromonas nigrifaciens</name>
    <dbReference type="NCBI Taxonomy" id="28109"/>
    <lineage>
        <taxon>Bacteria</taxon>
        <taxon>Pseudomonadati</taxon>
        <taxon>Pseudomonadota</taxon>
        <taxon>Gammaproteobacteria</taxon>
        <taxon>Alteromonadales</taxon>
        <taxon>Pseudoalteromonadaceae</taxon>
        <taxon>Pseudoalteromonas</taxon>
    </lineage>
</organism>
<accession>A0AAC9XY59</accession>
<proteinExistence type="predicted"/>
<reference evidence="1 2" key="1">
    <citation type="submission" date="2015-03" db="EMBL/GenBank/DDBJ databases">
        <authorList>
            <person name="Xie B.-B."/>
            <person name="Rong J.-C."/>
            <person name="Qin Q.-L."/>
            <person name="Zhang Y.-Z."/>
        </authorList>
    </citation>
    <scope>NUCLEOTIDE SEQUENCE [LARGE SCALE GENOMIC DNA]</scope>
    <source>
        <strain evidence="1 2">KMM 661</strain>
    </source>
</reference>
<protein>
    <submittedName>
        <fullName evidence="1">Uncharacterized protein</fullName>
    </submittedName>
</protein>
<sequence length="39" mass="4265">MSCSFLICICCNNDSVTSNSNIYYQTEIYTNKTSSVCGG</sequence>
<dbReference type="KEGG" id="png:PNIG_a2489"/>
<evidence type="ECO:0000313" key="1">
    <source>
        <dbReference type="EMBL" id="ASM54499.1"/>
    </source>
</evidence>
<dbReference type="AlphaFoldDB" id="A0AAC9XY59"/>
<dbReference type="EMBL" id="CP011036">
    <property type="protein sequence ID" value="ASM54499.1"/>
    <property type="molecule type" value="Genomic_DNA"/>
</dbReference>